<dbReference type="Proteomes" id="UP000184211">
    <property type="component" value="Unassembled WGS sequence"/>
</dbReference>
<keyword evidence="2" id="KW-1185">Reference proteome</keyword>
<name>A0A1M5V936_9RHOB</name>
<accession>A0A1M5V936</accession>
<evidence type="ECO:0000313" key="2">
    <source>
        <dbReference type="Proteomes" id="UP000184211"/>
    </source>
</evidence>
<evidence type="ECO:0000313" key="1">
    <source>
        <dbReference type="EMBL" id="SHH71721.1"/>
    </source>
</evidence>
<dbReference type="STRING" id="870908.SAMN04488044_3077"/>
<dbReference type="RefSeq" id="WP_072793917.1">
    <property type="nucleotide sequence ID" value="NZ_FQWM01000008.1"/>
</dbReference>
<gene>
    <name evidence="1" type="ORF">SAMN04488044_3077</name>
</gene>
<protein>
    <submittedName>
        <fullName evidence="1">Protein ImuA</fullName>
    </submittedName>
</protein>
<sequence>MSPPVLKRAHDRPAPQLTLAEGLSLRLGRLHEACGSARRSFALWLAARTEGPVFWVCPPWMPDQLNPNGVAEFADPSRFTLVAPRRAEDVLWALEEILVTGAVPLVVGDLSGFPALTPVRRLHLAAESGGASSGRAPLGLILTPDLGGAPGVESRWHMVPRLADHGRSWHLTRLRARTAPPKSWEVGFGSTGFTPKKEIATDLKPFR</sequence>
<dbReference type="Gene3D" id="3.40.50.300">
    <property type="entry name" value="P-loop containing nucleotide triphosphate hydrolases"/>
    <property type="match status" value="1"/>
</dbReference>
<dbReference type="AlphaFoldDB" id="A0A1M5V936"/>
<organism evidence="1 2">
    <name type="scientific">Cognatishimia maritima</name>
    <dbReference type="NCBI Taxonomy" id="870908"/>
    <lineage>
        <taxon>Bacteria</taxon>
        <taxon>Pseudomonadati</taxon>
        <taxon>Pseudomonadota</taxon>
        <taxon>Alphaproteobacteria</taxon>
        <taxon>Rhodobacterales</taxon>
        <taxon>Paracoccaceae</taxon>
        <taxon>Cognatishimia</taxon>
    </lineage>
</organism>
<dbReference type="SUPFAM" id="SSF52540">
    <property type="entry name" value="P-loop containing nucleoside triphosphate hydrolases"/>
    <property type="match status" value="1"/>
</dbReference>
<reference evidence="2" key="1">
    <citation type="submission" date="2016-11" db="EMBL/GenBank/DDBJ databases">
        <authorList>
            <person name="Varghese N."/>
            <person name="Submissions S."/>
        </authorList>
    </citation>
    <scope>NUCLEOTIDE SEQUENCE [LARGE SCALE GENOMIC DNA]</scope>
    <source>
        <strain evidence="2">DSM 28223</strain>
    </source>
</reference>
<dbReference type="InterPro" id="IPR027417">
    <property type="entry name" value="P-loop_NTPase"/>
</dbReference>
<proteinExistence type="predicted"/>
<dbReference type="EMBL" id="FQWM01000008">
    <property type="protein sequence ID" value="SHH71721.1"/>
    <property type="molecule type" value="Genomic_DNA"/>
</dbReference>